<sequence>MKEDVIVEFPLSGEWFVGADGTEKGHELAFDFVRVDARLRATRTTALRELLTTVPLTDYYGWGQPIHAPFDGHVITAIDGCPEVSRSVASILFDSLVSLFSSGQEALIARMKADGDGDIRCFAGNHLVIESSLRPGVFAFIAHARSGSLTVARGETVSAGQPVAEVGNSGLSTMPHLHFHVMSDPSPLTDRVIPFRFARYEALIDGQWQLREASLPTRRQRIRRVD</sequence>
<dbReference type="CDD" id="cd12797">
    <property type="entry name" value="M23_peptidase"/>
    <property type="match status" value="1"/>
</dbReference>
<proteinExistence type="predicted"/>
<dbReference type="Proteomes" id="UP000645257">
    <property type="component" value="Unassembled WGS sequence"/>
</dbReference>
<keyword evidence="3" id="KW-1185">Reference proteome</keyword>
<dbReference type="RefSeq" id="WP_189533134.1">
    <property type="nucleotide sequence ID" value="NZ_BMYX01000007.1"/>
</dbReference>
<reference evidence="2" key="1">
    <citation type="journal article" date="2014" name="Int. J. Syst. Evol. Microbiol.">
        <title>Complete genome sequence of Corynebacterium casei LMG S-19264T (=DSM 44701T), isolated from a smear-ripened cheese.</title>
        <authorList>
            <consortium name="US DOE Joint Genome Institute (JGI-PGF)"/>
            <person name="Walter F."/>
            <person name="Albersmeier A."/>
            <person name="Kalinowski J."/>
            <person name="Ruckert C."/>
        </authorList>
    </citation>
    <scope>NUCLEOTIDE SEQUENCE</scope>
    <source>
        <strain evidence="2">KCTC 32182</strain>
    </source>
</reference>
<dbReference type="EMBL" id="BMYX01000007">
    <property type="protein sequence ID" value="GGY13723.1"/>
    <property type="molecule type" value="Genomic_DNA"/>
</dbReference>
<comment type="caution">
    <text evidence="2">The sequence shown here is derived from an EMBL/GenBank/DDBJ whole genome shotgun (WGS) entry which is preliminary data.</text>
</comment>
<feature type="domain" description="M23ase beta-sheet core" evidence="1">
    <location>
        <begin position="124"/>
        <end position="184"/>
    </location>
</feature>
<dbReference type="PANTHER" id="PTHR21666">
    <property type="entry name" value="PEPTIDASE-RELATED"/>
    <property type="match status" value="1"/>
</dbReference>
<dbReference type="SUPFAM" id="SSF51261">
    <property type="entry name" value="Duplicated hybrid motif"/>
    <property type="match status" value="1"/>
</dbReference>
<evidence type="ECO:0000313" key="3">
    <source>
        <dbReference type="Proteomes" id="UP000645257"/>
    </source>
</evidence>
<name>A0A918U9Q3_9NEIS</name>
<evidence type="ECO:0000313" key="2">
    <source>
        <dbReference type="EMBL" id="GGY13723.1"/>
    </source>
</evidence>
<dbReference type="InterPro" id="IPR011055">
    <property type="entry name" value="Dup_hybrid_motif"/>
</dbReference>
<dbReference type="InterPro" id="IPR016047">
    <property type="entry name" value="M23ase_b-sheet_dom"/>
</dbReference>
<dbReference type="Gene3D" id="2.70.70.10">
    <property type="entry name" value="Glucose Permease (Domain IIA)"/>
    <property type="match status" value="1"/>
</dbReference>
<organism evidence="2 3">
    <name type="scientific">Paludibacterium paludis</name>
    <dbReference type="NCBI Taxonomy" id="1225769"/>
    <lineage>
        <taxon>Bacteria</taxon>
        <taxon>Pseudomonadati</taxon>
        <taxon>Pseudomonadota</taxon>
        <taxon>Betaproteobacteria</taxon>
        <taxon>Neisseriales</taxon>
        <taxon>Chromobacteriaceae</taxon>
        <taxon>Paludibacterium</taxon>
    </lineage>
</organism>
<evidence type="ECO:0000259" key="1">
    <source>
        <dbReference type="Pfam" id="PF01551"/>
    </source>
</evidence>
<gene>
    <name evidence="2" type="ORF">GCM10011289_16330</name>
</gene>
<protein>
    <recommendedName>
        <fullName evidence="1">M23ase beta-sheet core domain-containing protein</fullName>
    </recommendedName>
</protein>
<dbReference type="PANTHER" id="PTHR21666:SF270">
    <property type="entry name" value="MUREIN HYDROLASE ACTIVATOR ENVC"/>
    <property type="match status" value="1"/>
</dbReference>
<dbReference type="InterPro" id="IPR050570">
    <property type="entry name" value="Cell_wall_metabolism_enzyme"/>
</dbReference>
<dbReference type="Pfam" id="PF01551">
    <property type="entry name" value="Peptidase_M23"/>
    <property type="match status" value="1"/>
</dbReference>
<dbReference type="GO" id="GO:0004222">
    <property type="term" value="F:metalloendopeptidase activity"/>
    <property type="evidence" value="ECO:0007669"/>
    <property type="project" value="TreeGrafter"/>
</dbReference>
<reference evidence="2" key="2">
    <citation type="submission" date="2020-09" db="EMBL/GenBank/DDBJ databases">
        <authorList>
            <person name="Sun Q."/>
            <person name="Kim S."/>
        </authorList>
    </citation>
    <scope>NUCLEOTIDE SEQUENCE</scope>
    <source>
        <strain evidence="2">KCTC 32182</strain>
    </source>
</reference>
<dbReference type="AlphaFoldDB" id="A0A918U9Q3"/>
<accession>A0A918U9Q3</accession>